<name>A0A024TVI2_9STRA</name>
<accession>A0A024TVI2</accession>
<dbReference type="EMBL" id="KI913973">
    <property type="protein sequence ID" value="ETV97347.1"/>
    <property type="molecule type" value="Genomic_DNA"/>
</dbReference>
<sequence>MAAIKPPAVQKRVRELMKLHENNTCGVTASSNLWFKLPLCPPKLLAEKVKEQEKKLKGNRDHPKKGDKPVAVVNVDNVPVSNFTHNDGKCLSADHNEFKCPKAAIGEGRLLMDRAKSIWAETKKKGKPEKAVTIAREVKTVDPNEKMAVLCAANVVSTANHVVALDASFDSGADQSVIPQRHS</sequence>
<evidence type="ECO:0008006" key="2">
    <source>
        <dbReference type="Google" id="ProtNLM"/>
    </source>
</evidence>
<protein>
    <recommendedName>
        <fullName evidence="2">Peptidase A2 domain-containing protein</fullName>
    </recommendedName>
</protein>
<gene>
    <name evidence="1" type="ORF">H310_09684</name>
</gene>
<proteinExistence type="predicted"/>
<dbReference type="AlphaFoldDB" id="A0A024TVI2"/>
<dbReference type="RefSeq" id="XP_008874055.1">
    <property type="nucleotide sequence ID" value="XM_008875833.1"/>
</dbReference>
<dbReference type="GeneID" id="20086734"/>
<reference evidence="1" key="1">
    <citation type="submission" date="2013-12" db="EMBL/GenBank/DDBJ databases">
        <title>The Genome Sequence of Aphanomyces invadans NJM9701.</title>
        <authorList>
            <consortium name="The Broad Institute Genomics Platform"/>
            <person name="Russ C."/>
            <person name="Tyler B."/>
            <person name="van West P."/>
            <person name="Dieguez-Uribeondo J."/>
            <person name="Young S.K."/>
            <person name="Zeng Q."/>
            <person name="Gargeya S."/>
            <person name="Fitzgerald M."/>
            <person name="Abouelleil A."/>
            <person name="Alvarado L."/>
            <person name="Chapman S.B."/>
            <person name="Gainer-Dewar J."/>
            <person name="Goldberg J."/>
            <person name="Griggs A."/>
            <person name="Gujja S."/>
            <person name="Hansen M."/>
            <person name="Howarth C."/>
            <person name="Imamovic A."/>
            <person name="Ireland A."/>
            <person name="Larimer J."/>
            <person name="McCowan C."/>
            <person name="Murphy C."/>
            <person name="Pearson M."/>
            <person name="Poon T.W."/>
            <person name="Priest M."/>
            <person name="Roberts A."/>
            <person name="Saif S."/>
            <person name="Shea T."/>
            <person name="Sykes S."/>
            <person name="Wortman J."/>
            <person name="Nusbaum C."/>
            <person name="Birren B."/>
        </authorList>
    </citation>
    <scope>NUCLEOTIDE SEQUENCE [LARGE SCALE GENOMIC DNA]</scope>
    <source>
        <strain evidence="1">NJM9701</strain>
    </source>
</reference>
<evidence type="ECO:0000313" key="1">
    <source>
        <dbReference type="EMBL" id="ETV97347.1"/>
    </source>
</evidence>
<organism evidence="1">
    <name type="scientific">Aphanomyces invadans</name>
    <dbReference type="NCBI Taxonomy" id="157072"/>
    <lineage>
        <taxon>Eukaryota</taxon>
        <taxon>Sar</taxon>
        <taxon>Stramenopiles</taxon>
        <taxon>Oomycota</taxon>
        <taxon>Saprolegniomycetes</taxon>
        <taxon>Saprolegniales</taxon>
        <taxon>Verrucalvaceae</taxon>
        <taxon>Aphanomyces</taxon>
    </lineage>
</organism>
<dbReference type="VEuPathDB" id="FungiDB:H310_09684"/>